<dbReference type="PANTHER" id="PTHR11783">
    <property type="entry name" value="SULFOTRANSFERASE SULT"/>
    <property type="match status" value="1"/>
</dbReference>
<keyword evidence="5" id="KW-1185">Reference proteome</keyword>
<dbReference type="EMBL" id="JAZDUA010000015">
    <property type="protein sequence ID" value="KAK7873230.1"/>
    <property type="molecule type" value="Genomic_DNA"/>
</dbReference>
<gene>
    <name evidence="4" type="ORF">R5R35_011310</name>
</gene>
<proteinExistence type="inferred from homology"/>
<dbReference type="Proteomes" id="UP001378592">
    <property type="component" value="Unassembled WGS sequence"/>
</dbReference>
<evidence type="ECO:0000313" key="5">
    <source>
        <dbReference type="Proteomes" id="UP001378592"/>
    </source>
</evidence>
<evidence type="ECO:0000313" key="4">
    <source>
        <dbReference type="EMBL" id="KAK7873230.1"/>
    </source>
</evidence>
<dbReference type="Gene3D" id="3.40.50.300">
    <property type="entry name" value="P-loop containing nucleotide triphosphate hydrolases"/>
    <property type="match status" value="1"/>
</dbReference>
<dbReference type="SUPFAM" id="SSF52540">
    <property type="entry name" value="P-loop containing nucleoside triphosphate hydrolases"/>
    <property type="match status" value="1"/>
</dbReference>
<keyword evidence="2" id="KW-0808">Transferase</keyword>
<evidence type="ECO:0000256" key="2">
    <source>
        <dbReference type="ARBA" id="ARBA00022679"/>
    </source>
</evidence>
<protein>
    <recommendedName>
        <fullName evidence="3">Sulfotransferase domain-containing protein</fullName>
    </recommendedName>
</protein>
<accession>A0AAN9W3T6</accession>
<feature type="domain" description="Sulfotransferase" evidence="3">
    <location>
        <begin position="57"/>
        <end position="315"/>
    </location>
</feature>
<dbReference type="InterPro" id="IPR000863">
    <property type="entry name" value="Sulfotransferase_dom"/>
</dbReference>
<reference evidence="4 5" key="1">
    <citation type="submission" date="2024-03" db="EMBL/GenBank/DDBJ databases">
        <title>The genome assembly and annotation of the cricket Gryllus longicercus Weissman &amp; Gray.</title>
        <authorList>
            <person name="Szrajer S."/>
            <person name="Gray D."/>
            <person name="Ylla G."/>
        </authorList>
    </citation>
    <scope>NUCLEOTIDE SEQUENCE [LARGE SCALE GENOMIC DNA]</scope>
    <source>
        <strain evidence="4">DAG 2021-001</strain>
        <tissue evidence="4">Whole body minus gut</tissue>
    </source>
</reference>
<evidence type="ECO:0000256" key="1">
    <source>
        <dbReference type="ARBA" id="ARBA00005771"/>
    </source>
</evidence>
<name>A0AAN9W3T6_9ORTH</name>
<dbReference type="InterPro" id="IPR027417">
    <property type="entry name" value="P-loop_NTPase"/>
</dbReference>
<sequence length="325" mass="37223">MAVAVTPIAGEKVDKFLGMFSQMAADRQAKFGSLGCALPANFETSVKTIKEFEVREDDVWIITPPKCGTTWTQEMVWLLLNNLDFESAKQKELFHRSPFLEFTSLLTEKSKNIFLNGVDTVQSATNLASPRCIKSHLPKDLLPDQLWTKKPKIIYVCREPKDAALSFYYHEQMLSGYSGDKEFFFDCFYDGIVTYTPFWEHVLEFWKIKNEPHILFNTYEEMKKDLPAIIRRTAEFLGKTVSDQQVAALADHLDFKQMKQNRSVNIEGMLAGLRVAGMVKEDQAFIRKGVVGDGRREMSPEMAARFDQRTREVFNDEVGGSPWNV</sequence>
<dbReference type="GO" id="GO:0008146">
    <property type="term" value="F:sulfotransferase activity"/>
    <property type="evidence" value="ECO:0007669"/>
    <property type="project" value="InterPro"/>
</dbReference>
<comment type="similarity">
    <text evidence="1">Belongs to the sulfotransferase 1 family.</text>
</comment>
<evidence type="ECO:0000259" key="3">
    <source>
        <dbReference type="Pfam" id="PF00685"/>
    </source>
</evidence>
<comment type="caution">
    <text evidence="4">The sequence shown here is derived from an EMBL/GenBank/DDBJ whole genome shotgun (WGS) entry which is preliminary data.</text>
</comment>
<dbReference type="AlphaFoldDB" id="A0AAN9W3T6"/>
<organism evidence="4 5">
    <name type="scientific">Gryllus longicercus</name>
    <dbReference type="NCBI Taxonomy" id="2509291"/>
    <lineage>
        <taxon>Eukaryota</taxon>
        <taxon>Metazoa</taxon>
        <taxon>Ecdysozoa</taxon>
        <taxon>Arthropoda</taxon>
        <taxon>Hexapoda</taxon>
        <taxon>Insecta</taxon>
        <taxon>Pterygota</taxon>
        <taxon>Neoptera</taxon>
        <taxon>Polyneoptera</taxon>
        <taxon>Orthoptera</taxon>
        <taxon>Ensifera</taxon>
        <taxon>Gryllidea</taxon>
        <taxon>Grylloidea</taxon>
        <taxon>Gryllidae</taxon>
        <taxon>Gryllinae</taxon>
        <taxon>Gryllus</taxon>
    </lineage>
</organism>
<dbReference type="Pfam" id="PF00685">
    <property type="entry name" value="Sulfotransfer_1"/>
    <property type="match status" value="1"/>
</dbReference>